<evidence type="ECO:0008006" key="3">
    <source>
        <dbReference type="Google" id="ProtNLM"/>
    </source>
</evidence>
<protein>
    <recommendedName>
        <fullName evidence="3">Reverse transcriptase</fullName>
    </recommendedName>
</protein>
<dbReference type="AlphaFoldDB" id="A0AAE0A088"/>
<evidence type="ECO:0000313" key="2">
    <source>
        <dbReference type="Proteomes" id="UP001281410"/>
    </source>
</evidence>
<dbReference type="EMBL" id="JANJYJ010000007">
    <property type="protein sequence ID" value="KAK3198044.1"/>
    <property type="molecule type" value="Genomic_DNA"/>
</dbReference>
<comment type="caution">
    <text evidence="1">The sequence shown here is derived from an EMBL/GenBank/DDBJ whole genome shotgun (WGS) entry which is preliminary data.</text>
</comment>
<accession>A0AAE0A088</accession>
<keyword evidence="2" id="KW-1185">Reference proteome</keyword>
<sequence>MYNQCGILGVMNSIRIQEKKLGDSSNCDEIYWKQRSRADWLQARDHNSKFFHSKASARKKTNFIFSLLDANGRSQATVEGMAGVNNFFLRISFQVFKSFNKGYHEGYYRCQSAFVPSRQIYDNVLVAFETLHSLARKKIGKCGQTALKLDMSKAYDRVEWPLSRSYVGQNEVSSESDQANYRLHFFIQPFFYAEWQTSVLCDPFQRPETRLPTLSLPLSLVYRGFLLPGFEL</sequence>
<proteinExistence type="predicted"/>
<evidence type="ECO:0000313" key="1">
    <source>
        <dbReference type="EMBL" id="KAK3198044.1"/>
    </source>
</evidence>
<reference evidence="1" key="1">
    <citation type="journal article" date="2023" name="Plant J.">
        <title>Genome sequences and population genomics provide insights into the demographic history, inbreeding, and mutation load of two 'living fossil' tree species of Dipteronia.</title>
        <authorList>
            <person name="Feng Y."/>
            <person name="Comes H.P."/>
            <person name="Chen J."/>
            <person name="Zhu S."/>
            <person name="Lu R."/>
            <person name="Zhang X."/>
            <person name="Li P."/>
            <person name="Qiu J."/>
            <person name="Olsen K.M."/>
            <person name="Qiu Y."/>
        </authorList>
    </citation>
    <scope>NUCLEOTIDE SEQUENCE</scope>
    <source>
        <strain evidence="1">NBL</strain>
    </source>
</reference>
<dbReference type="Proteomes" id="UP001281410">
    <property type="component" value="Unassembled WGS sequence"/>
</dbReference>
<organism evidence="1 2">
    <name type="scientific">Dipteronia sinensis</name>
    <dbReference type="NCBI Taxonomy" id="43782"/>
    <lineage>
        <taxon>Eukaryota</taxon>
        <taxon>Viridiplantae</taxon>
        <taxon>Streptophyta</taxon>
        <taxon>Embryophyta</taxon>
        <taxon>Tracheophyta</taxon>
        <taxon>Spermatophyta</taxon>
        <taxon>Magnoliopsida</taxon>
        <taxon>eudicotyledons</taxon>
        <taxon>Gunneridae</taxon>
        <taxon>Pentapetalae</taxon>
        <taxon>rosids</taxon>
        <taxon>malvids</taxon>
        <taxon>Sapindales</taxon>
        <taxon>Sapindaceae</taxon>
        <taxon>Hippocastanoideae</taxon>
        <taxon>Acereae</taxon>
        <taxon>Dipteronia</taxon>
    </lineage>
</organism>
<name>A0AAE0A088_9ROSI</name>
<gene>
    <name evidence="1" type="ORF">Dsin_021459</name>
</gene>